<reference evidence="1 2" key="1">
    <citation type="journal article" date="2024" name="Commun. Biol.">
        <title>Comparative genomic analysis of thermophilic fungi reveals convergent evolutionary adaptations and gene losses.</title>
        <authorList>
            <person name="Steindorff A.S."/>
            <person name="Aguilar-Pontes M.V."/>
            <person name="Robinson A.J."/>
            <person name="Andreopoulos B."/>
            <person name="LaButti K."/>
            <person name="Kuo A."/>
            <person name="Mondo S."/>
            <person name="Riley R."/>
            <person name="Otillar R."/>
            <person name="Haridas S."/>
            <person name="Lipzen A."/>
            <person name="Grimwood J."/>
            <person name="Schmutz J."/>
            <person name="Clum A."/>
            <person name="Reid I.D."/>
            <person name="Moisan M.C."/>
            <person name="Butler G."/>
            <person name="Nguyen T.T.M."/>
            <person name="Dewar K."/>
            <person name="Conant G."/>
            <person name="Drula E."/>
            <person name="Henrissat B."/>
            <person name="Hansel C."/>
            <person name="Singer S."/>
            <person name="Hutchinson M.I."/>
            <person name="de Vries R.P."/>
            <person name="Natvig D.O."/>
            <person name="Powell A.J."/>
            <person name="Tsang A."/>
            <person name="Grigoriev I.V."/>
        </authorList>
    </citation>
    <scope>NUCLEOTIDE SEQUENCE [LARGE SCALE GENOMIC DNA]</scope>
    <source>
        <strain evidence="1 2">CBS 494.80</strain>
    </source>
</reference>
<proteinExistence type="predicted"/>
<organism evidence="1 2">
    <name type="scientific">Oculimacula yallundae</name>
    <dbReference type="NCBI Taxonomy" id="86028"/>
    <lineage>
        <taxon>Eukaryota</taxon>
        <taxon>Fungi</taxon>
        <taxon>Dikarya</taxon>
        <taxon>Ascomycota</taxon>
        <taxon>Pezizomycotina</taxon>
        <taxon>Leotiomycetes</taxon>
        <taxon>Helotiales</taxon>
        <taxon>Ploettnerulaceae</taxon>
        <taxon>Oculimacula</taxon>
    </lineage>
</organism>
<keyword evidence="2" id="KW-1185">Reference proteome</keyword>
<evidence type="ECO:0000313" key="2">
    <source>
        <dbReference type="Proteomes" id="UP001595075"/>
    </source>
</evidence>
<accession>A0ABR4C6Q8</accession>
<protein>
    <submittedName>
        <fullName evidence="1">Uncharacterized protein</fullName>
    </submittedName>
</protein>
<evidence type="ECO:0000313" key="1">
    <source>
        <dbReference type="EMBL" id="KAL2065600.1"/>
    </source>
</evidence>
<gene>
    <name evidence="1" type="ORF">VTL71DRAFT_3270</name>
</gene>
<dbReference type="EMBL" id="JAZHXI010000012">
    <property type="protein sequence ID" value="KAL2065600.1"/>
    <property type="molecule type" value="Genomic_DNA"/>
</dbReference>
<dbReference type="Proteomes" id="UP001595075">
    <property type="component" value="Unassembled WGS sequence"/>
</dbReference>
<sequence length="332" mass="37974">MLSIDDQECDEGYQKIFGKMALRIDRPERAGSRSSGAGNEWHRWLLRMRPPALAYFGSSHIRRTELGLGTKICSLLKIARAGTRIQRRLSRLQSRSALLRALHLPFLLLAPDCSGEKYLWLVKLDDQDFHVSKINNDIHSYHFLGCSNRPKHRLQASIPISMASEEYEGSRYCNILSEAEAIELFEELTTFINIRLSPPDDTPADDHTVHTSNPPRQHFIIMLTTRCQTWIEDPRVIARPVYEGRRLAEVLFAHSFGSPSKTIRRWFPALFNDLANRFGLDLPRRGARGEAQVAFCRAVAERGRRLRTLAKMALLVEIVVPAMVELWIRMSG</sequence>
<name>A0ABR4C6Q8_9HELO</name>
<comment type="caution">
    <text evidence="1">The sequence shown here is derived from an EMBL/GenBank/DDBJ whole genome shotgun (WGS) entry which is preliminary data.</text>
</comment>